<evidence type="ECO:0000313" key="2">
    <source>
        <dbReference type="Proteomes" id="UP000886998"/>
    </source>
</evidence>
<gene>
    <name evidence="1" type="ORF">TNIN_273721</name>
</gene>
<protein>
    <submittedName>
        <fullName evidence="1">Uncharacterized protein</fullName>
    </submittedName>
</protein>
<keyword evidence="2" id="KW-1185">Reference proteome</keyword>
<accession>A0A8X6YTB2</accession>
<dbReference type="EMBL" id="BMAV01022436">
    <property type="protein sequence ID" value="GFY77394.1"/>
    <property type="molecule type" value="Genomic_DNA"/>
</dbReference>
<feature type="non-terminal residue" evidence="1">
    <location>
        <position position="1"/>
    </location>
</feature>
<organism evidence="1 2">
    <name type="scientific">Trichonephila inaurata madagascariensis</name>
    <dbReference type="NCBI Taxonomy" id="2747483"/>
    <lineage>
        <taxon>Eukaryota</taxon>
        <taxon>Metazoa</taxon>
        <taxon>Ecdysozoa</taxon>
        <taxon>Arthropoda</taxon>
        <taxon>Chelicerata</taxon>
        <taxon>Arachnida</taxon>
        <taxon>Araneae</taxon>
        <taxon>Araneomorphae</taxon>
        <taxon>Entelegynae</taxon>
        <taxon>Araneoidea</taxon>
        <taxon>Nephilidae</taxon>
        <taxon>Trichonephila</taxon>
        <taxon>Trichonephila inaurata</taxon>
    </lineage>
</organism>
<evidence type="ECO:0000313" key="1">
    <source>
        <dbReference type="EMBL" id="GFY77394.1"/>
    </source>
</evidence>
<proteinExistence type="predicted"/>
<comment type="caution">
    <text evidence="1">The sequence shown here is derived from an EMBL/GenBank/DDBJ whole genome shotgun (WGS) entry which is preliminary data.</text>
</comment>
<name>A0A8X6YTB2_9ARAC</name>
<sequence length="28" mass="3015">KVVGTVAKSNDQELGQRGLKASILDYPQ</sequence>
<dbReference type="AlphaFoldDB" id="A0A8X6YTB2"/>
<reference evidence="1" key="1">
    <citation type="submission" date="2020-08" db="EMBL/GenBank/DDBJ databases">
        <title>Multicomponent nature underlies the extraordinary mechanical properties of spider dragline silk.</title>
        <authorList>
            <person name="Kono N."/>
            <person name="Nakamura H."/>
            <person name="Mori M."/>
            <person name="Yoshida Y."/>
            <person name="Ohtoshi R."/>
            <person name="Malay A.D."/>
            <person name="Moran D.A.P."/>
            <person name="Tomita M."/>
            <person name="Numata K."/>
            <person name="Arakawa K."/>
        </authorList>
    </citation>
    <scope>NUCLEOTIDE SEQUENCE</scope>
</reference>
<dbReference type="Proteomes" id="UP000886998">
    <property type="component" value="Unassembled WGS sequence"/>
</dbReference>